<reference evidence="2" key="2">
    <citation type="journal article" date="2019" name="Genome Biol. Evol.">
        <title>Day and night: Metabolic profiles and evolutionary relationships of six axenic non-marine cyanobacteria.</title>
        <authorList>
            <person name="Will S.E."/>
            <person name="Henke P."/>
            <person name="Boedeker C."/>
            <person name="Huang S."/>
            <person name="Brinkmann H."/>
            <person name="Rohde M."/>
            <person name="Jarek M."/>
            <person name="Friedl T."/>
            <person name="Seufert S."/>
            <person name="Schumacher M."/>
            <person name="Overmann J."/>
            <person name="Neumann-Schaal M."/>
            <person name="Petersen J."/>
        </authorList>
    </citation>
    <scope>NUCLEOTIDE SEQUENCE [LARGE SCALE GENOMIC DNA]</scope>
    <source>
        <strain evidence="2">PCC 7102</strain>
    </source>
</reference>
<dbReference type="InterPro" id="IPR014468">
    <property type="entry name" value="UCP014979"/>
</dbReference>
<dbReference type="AlphaFoldDB" id="A0A433VE93"/>
<feature type="chain" id="PRO_5019042248" description="DUF11 domain-containing protein" evidence="1">
    <location>
        <begin position="20"/>
        <end position="190"/>
    </location>
</feature>
<evidence type="ECO:0000313" key="3">
    <source>
        <dbReference type="Proteomes" id="UP000271624"/>
    </source>
</evidence>
<keyword evidence="3" id="KW-1185">Reference proteome</keyword>
<evidence type="ECO:0000256" key="1">
    <source>
        <dbReference type="SAM" id="SignalP"/>
    </source>
</evidence>
<dbReference type="RefSeq" id="WP_127083016.1">
    <property type="nucleotide sequence ID" value="NZ_RSCL01000011.1"/>
</dbReference>
<feature type="signal peptide" evidence="1">
    <location>
        <begin position="1"/>
        <end position="19"/>
    </location>
</feature>
<dbReference type="OrthoDB" id="484368at2"/>
<gene>
    <name evidence="2" type="ORF">DSM106972_046530</name>
</gene>
<keyword evidence="1" id="KW-0732">Signal</keyword>
<evidence type="ECO:0000313" key="2">
    <source>
        <dbReference type="EMBL" id="RUT04425.1"/>
    </source>
</evidence>
<evidence type="ECO:0008006" key="4">
    <source>
        <dbReference type="Google" id="ProtNLM"/>
    </source>
</evidence>
<dbReference type="Gene3D" id="2.60.40.740">
    <property type="match status" value="1"/>
</dbReference>
<proteinExistence type="predicted"/>
<accession>A0A433VE93</accession>
<dbReference type="PIRSF" id="PIRSF014979">
    <property type="entry name" value="UCP014979"/>
    <property type="match status" value="1"/>
</dbReference>
<dbReference type="InterPro" id="IPR047589">
    <property type="entry name" value="DUF11_rpt"/>
</dbReference>
<dbReference type="NCBIfam" id="TIGR01451">
    <property type="entry name" value="B_ant_repeat"/>
    <property type="match status" value="1"/>
</dbReference>
<sequence>MMKKRLFAAGFAVVTAALTVIPVGDKPAIAQLIDAGSTLAQNVLQQPKINLNLVADIQQRQKSAQGKETISWKTLDSKTVVKPGDVVRFTLTGKNEGTRAAKKMAFTQPISRGLTYQLNSAIPVKGANVTYSIDQGKTFVANPTVKVTLANGKVEERPAPAEAYTHVRWNFSQELEPSTSVQTGYLTKVR</sequence>
<protein>
    <recommendedName>
        <fullName evidence="4">DUF11 domain-containing protein</fullName>
    </recommendedName>
</protein>
<name>A0A433VE93_9CYAN</name>
<comment type="caution">
    <text evidence="2">The sequence shown here is derived from an EMBL/GenBank/DDBJ whole genome shotgun (WGS) entry which is preliminary data.</text>
</comment>
<reference evidence="2" key="1">
    <citation type="submission" date="2018-12" db="EMBL/GenBank/DDBJ databases">
        <authorList>
            <person name="Will S."/>
            <person name="Neumann-Schaal M."/>
            <person name="Henke P."/>
        </authorList>
    </citation>
    <scope>NUCLEOTIDE SEQUENCE</scope>
    <source>
        <strain evidence="2">PCC 7102</strain>
    </source>
</reference>
<organism evidence="2 3">
    <name type="scientific">Dulcicalothrix desertica PCC 7102</name>
    <dbReference type="NCBI Taxonomy" id="232991"/>
    <lineage>
        <taxon>Bacteria</taxon>
        <taxon>Bacillati</taxon>
        <taxon>Cyanobacteriota</taxon>
        <taxon>Cyanophyceae</taxon>
        <taxon>Nostocales</taxon>
        <taxon>Calotrichaceae</taxon>
        <taxon>Dulcicalothrix</taxon>
    </lineage>
</organism>
<dbReference type="Proteomes" id="UP000271624">
    <property type="component" value="Unassembled WGS sequence"/>
</dbReference>
<dbReference type="EMBL" id="RSCL01000011">
    <property type="protein sequence ID" value="RUT04425.1"/>
    <property type="molecule type" value="Genomic_DNA"/>
</dbReference>